<dbReference type="PANTHER" id="PTHR30483:SF6">
    <property type="entry name" value="PERIPLASMIC BINDING PROTEIN OF ABC TRANSPORTER FOR NATURAL AMINO ACIDS"/>
    <property type="match status" value="1"/>
</dbReference>
<gene>
    <name evidence="5" type="ORF">CP500_016185</name>
</gene>
<dbReference type="CDD" id="cd06268">
    <property type="entry name" value="PBP1_ABC_transporter_LIVBP-like"/>
    <property type="match status" value="1"/>
</dbReference>
<proteinExistence type="inferred from homology"/>
<dbReference type="SMART" id="SM00028">
    <property type="entry name" value="TPR"/>
    <property type="match status" value="4"/>
</dbReference>
<keyword evidence="2" id="KW-0732">Signal</keyword>
<accession>A0A2G4EY27</accession>
<dbReference type="OrthoDB" id="478637at2"/>
<dbReference type="AlphaFoldDB" id="A0A2G4EY27"/>
<dbReference type="EMBL" id="NXIB02000102">
    <property type="protein sequence ID" value="PHX54421.1"/>
    <property type="molecule type" value="Genomic_DNA"/>
</dbReference>
<keyword evidence="3" id="KW-0802">TPR repeat</keyword>
<dbReference type="Pfam" id="PF14516">
    <property type="entry name" value="AAA_35"/>
    <property type="match status" value="1"/>
</dbReference>
<dbReference type="InterPro" id="IPR028082">
    <property type="entry name" value="Peripla_BP_I"/>
</dbReference>
<dbReference type="Gene3D" id="3.40.50.2300">
    <property type="match status" value="2"/>
</dbReference>
<evidence type="ECO:0000313" key="6">
    <source>
        <dbReference type="Proteomes" id="UP000226442"/>
    </source>
</evidence>
<dbReference type="SUPFAM" id="SSF52540">
    <property type="entry name" value="P-loop containing nucleoside triphosphate hydrolases"/>
    <property type="match status" value="1"/>
</dbReference>
<feature type="repeat" description="TPR" evidence="3">
    <location>
        <begin position="418"/>
        <end position="451"/>
    </location>
</feature>
<dbReference type="Proteomes" id="UP000226442">
    <property type="component" value="Unassembled WGS sequence"/>
</dbReference>
<organism evidence="5 6">
    <name type="scientific">Tychonema bourrellyi FEM_GT703</name>
    <dbReference type="NCBI Taxonomy" id="2040638"/>
    <lineage>
        <taxon>Bacteria</taxon>
        <taxon>Bacillati</taxon>
        <taxon>Cyanobacteriota</taxon>
        <taxon>Cyanophyceae</taxon>
        <taxon>Oscillatoriophycideae</taxon>
        <taxon>Oscillatoriales</taxon>
        <taxon>Microcoleaceae</taxon>
        <taxon>Tychonema</taxon>
    </lineage>
</organism>
<feature type="domain" description="Leucine-binding protein" evidence="4">
    <location>
        <begin position="642"/>
        <end position="974"/>
    </location>
</feature>
<evidence type="ECO:0000313" key="5">
    <source>
        <dbReference type="EMBL" id="PHX54421.1"/>
    </source>
</evidence>
<dbReference type="InterPro" id="IPR051010">
    <property type="entry name" value="BCAA_transport"/>
</dbReference>
<evidence type="ECO:0000259" key="4">
    <source>
        <dbReference type="Pfam" id="PF13458"/>
    </source>
</evidence>
<dbReference type="InterPro" id="IPR028081">
    <property type="entry name" value="Leu-bd"/>
</dbReference>
<name>A0A2G4EY27_9CYAN</name>
<dbReference type="InterPro" id="IPR019734">
    <property type="entry name" value="TPR_rpt"/>
</dbReference>
<dbReference type="SUPFAM" id="SSF48452">
    <property type="entry name" value="TPR-like"/>
    <property type="match status" value="2"/>
</dbReference>
<dbReference type="InterPro" id="IPR027417">
    <property type="entry name" value="P-loop_NTPase"/>
</dbReference>
<protein>
    <submittedName>
        <fullName evidence="5">Branched-chain amino acid ABC transporter substrate-binding protein</fullName>
    </submittedName>
</protein>
<dbReference type="Pfam" id="PF13458">
    <property type="entry name" value="Peripla_BP_6"/>
    <property type="match status" value="1"/>
</dbReference>
<evidence type="ECO:0000256" key="1">
    <source>
        <dbReference type="ARBA" id="ARBA00010062"/>
    </source>
</evidence>
<reference evidence="5" key="1">
    <citation type="submission" date="2017-10" db="EMBL/GenBank/DDBJ databases">
        <title>Draft genome sequence of the planktic cyanobacteria Tychonema bourrellyi isolated from alpine lentic freshwater.</title>
        <authorList>
            <person name="Tett A."/>
            <person name="Armanini F."/>
            <person name="Asnicar F."/>
            <person name="Boscaini A."/>
            <person name="Pasolli E."/>
            <person name="Zolfo M."/>
            <person name="Donati C."/>
            <person name="Salmaso N."/>
            <person name="Segata N."/>
        </authorList>
    </citation>
    <scope>NUCLEOTIDE SEQUENCE</scope>
    <source>
        <strain evidence="5">FEM_GT703</strain>
    </source>
</reference>
<evidence type="ECO:0000256" key="3">
    <source>
        <dbReference type="PROSITE-ProRule" id="PRU00339"/>
    </source>
</evidence>
<dbReference type="SUPFAM" id="SSF53822">
    <property type="entry name" value="Periplasmic binding protein-like I"/>
    <property type="match status" value="1"/>
</dbReference>
<comment type="caution">
    <text evidence="5">The sequence shown here is derived from an EMBL/GenBank/DDBJ whole genome shotgun (WGS) entry which is preliminary data.</text>
</comment>
<dbReference type="PANTHER" id="PTHR30483">
    <property type="entry name" value="LEUCINE-SPECIFIC-BINDING PROTEIN"/>
    <property type="match status" value="1"/>
</dbReference>
<feature type="repeat" description="TPR" evidence="3">
    <location>
        <begin position="457"/>
        <end position="490"/>
    </location>
</feature>
<dbReference type="Gene3D" id="1.25.40.10">
    <property type="entry name" value="Tetratricopeptide repeat domain"/>
    <property type="match status" value="1"/>
</dbReference>
<keyword evidence="6" id="KW-1185">Reference proteome</keyword>
<dbReference type="InterPro" id="IPR011990">
    <property type="entry name" value="TPR-like_helical_dom_sf"/>
</dbReference>
<evidence type="ECO:0000256" key="2">
    <source>
        <dbReference type="ARBA" id="ARBA00022729"/>
    </source>
</evidence>
<dbReference type="Gene3D" id="3.40.50.300">
    <property type="entry name" value="P-loop containing nucleotide triphosphate hydrolases"/>
    <property type="match status" value="1"/>
</dbReference>
<sequence length="984" mass="111203">MAGQNNRNPYIIGRPIHETEIFFGRESLFRFIDDNLRQNAQVILLHGQRRIGKSSVLQQIPNFFRNNEFVFVDFDLQYQGQSTLSSILHCLANDIIDRLQLEGRVQPPNLEELAADTKIFSDNFLPSIYQAIGESNLVLLLDEFDVLDNQNNDIVNKGARFFDYLKSLTSEQKRFFIIPVVGRHVNDLENLLSLFRGAPYQEIGFLDDLSAQRLIKNPARTILTYEQEALQEIRKLSGGHPYFTQVICSCLFTKANLNNNWTVTHADVESVVDKAIESAEASLPYFWDGLSISERVIFSAVAEAQKIAIEKKQSLPEEPLTLLKNYGVIETNSLVEAAKKLAKNGFLDDTGRRVKVELVRLWLVKRHPLRKEIWQLEQLDIENVTRLCEVANSLKQQGKKDDSLRIYEQVLVLNPNHFNTVLSLAEEYLENQNFDKALELYERSYQFDQANNKECLVNALQKYGHELITQQTFSRAKKQFSRILKIDPDREFAQQRLKEIAVFIRRSNSSIQIQRKQVWIGLIAVATIATVGFGAYRVATPCPPGQQKVLLGIGCEPDTRRISRGDRTLFPNPNIKNTNRDRGIAVFKKGNYSEAAQFFKNAVVDNRNDPEVLIYYNNALAKQQGSPITLAVVVPVDNREPMAKEILRGVAQAQNQFNQKGGLNGRLLEIVIANDGNEPDRAKQIAAELVKDPSVLGVIGHNSSDATKQALDEYKLAEVAIISPTSTSTSLRGDNFFRTVPSDADAGKKLAEYARKTLNLNTVAIFFNPDSSYSDSLREEFTKNFEKLGGSVVRKINLTEPKFNPETEVAKSLWRYKAQAIVLFPDTQKTDVALKIVTVNAQQTAMLKTRPQNPQRQGLKLLGGDALYSQITLDKDVQSEGLILAVSWFREAPEAKNFAIAARQQWGGDVNWRTATSYDATQAFIQALSPNPTRATVLRRLKNINLPDSQTSGYPLKFTSEGELQSESILVKVERGEFRLLQQR</sequence>
<dbReference type="PROSITE" id="PS50005">
    <property type="entry name" value="TPR"/>
    <property type="match status" value="2"/>
</dbReference>
<comment type="similarity">
    <text evidence="1">Belongs to the leucine-binding protein family.</text>
</comment>
<dbReference type="Pfam" id="PF13432">
    <property type="entry name" value="TPR_16"/>
    <property type="match status" value="1"/>
</dbReference>